<evidence type="ECO:0000313" key="2">
    <source>
        <dbReference type="Proteomes" id="UP000627369"/>
    </source>
</evidence>
<dbReference type="InterPro" id="IPR029063">
    <property type="entry name" value="SAM-dependent_MTases_sf"/>
</dbReference>
<dbReference type="PANTHER" id="PTHR43460">
    <property type="entry name" value="METHYLTRANSFERASE"/>
    <property type="match status" value="1"/>
</dbReference>
<comment type="caution">
    <text evidence="1">The sequence shown here is derived from an EMBL/GenBank/DDBJ whole genome shotgun (WGS) entry which is preliminary data.</text>
</comment>
<organism evidence="1 2">
    <name type="scientific">Promicromonospora soli</name>
    <dbReference type="NCBI Taxonomy" id="2035533"/>
    <lineage>
        <taxon>Bacteria</taxon>
        <taxon>Bacillati</taxon>
        <taxon>Actinomycetota</taxon>
        <taxon>Actinomycetes</taxon>
        <taxon>Micrococcales</taxon>
        <taxon>Promicromonosporaceae</taxon>
        <taxon>Promicromonospora</taxon>
    </lineage>
</organism>
<accession>A0A919KSD9</accession>
<evidence type="ECO:0008006" key="3">
    <source>
        <dbReference type="Google" id="ProtNLM"/>
    </source>
</evidence>
<dbReference type="EMBL" id="BNAS01000002">
    <property type="protein sequence ID" value="GHH70764.1"/>
    <property type="molecule type" value="Genomic_DNA"/>
</dbReference>
<dbReference type="PANTHER" id="PTHR43460:SF1">
    <property type="entry name" value="METHYLTRANSFERASE TYPE 11 DOMAIN-CONTAINING PROTEIN"/>
    <property type="match status" value="1"/>
</dbReference>
<dbReference type="Proteomes" id="UP000627369">
    <property type="component" value="Unassembled WGS sequence"/>
</dbReference>
<reference evidence="1" key="2">
    <citation type="submission" date="2020-09" db="EMBL/GenBank/DDBJ databases">
        <authorList>
            <person name="Sun Q."/>
            <person name="Zhou Y."/>
        </authorList>
    </citation>
    <scope>NUCLEOTIDE SEQUENCE</scope>
    <source>
        <strain evidence="1">CGMCC 4.7398</strain>
    </source>
</reference>
<dbReference type="Gene3D" id="3.40.50.150">
    <property type="entry name" value="Vaccinia Virus protein VP39"/>
    <property type="match status" value="1"/>
</dbReference>
<dbReference type="AlphaFoldDB" id="A0A919KSD9"/>
<gene>
    <name evidence="1" type="ORF">GCM10017772_17890</name>
</gene>
<name>A0A919KSD9_9MICO</name>
<reference evidence="1" key="1">
    <citation type="journal article" date="2014" name="Int. J. Syst. Evol. Microbiol.">
        <title>Complete genome sequence of Corynebacterium casei LMG S-19264T (=DSM 44701T), isolated from a smear-ripened cheese.</title>
        <authorList>
            <consortium name="US DOE Joint Genome Institute (JGI-PGF)"/>
            <person name="Walter F."/>
            <person name="Albersmeier A."/>
            <person name="Kalinowski J."/>
            <person name="Ruckert C."/>
        </authorList>
    </citation>
    <scope>NUCLEOTIDE SEQUENCE</scope>
    <source>
        <strain evidence="1">CGMCC 4.7398</strain>
    </source>
</reference>
<evidence type="ECO:0000313" key="1">
    <source>
        <dbReference type="EMBL" id="GHH70764.1"/>
    </source>
</evidence>
<keyword evidence="2" id="KW-1185">Reference proteome</keyword>
<sequence length="292" mass="31043">MLPVCATISHMLDVSIAPAPAPDAPFEDHIEWARNAPATPSTPSALFTGGLDGAPVDDRLTIDAPEWDYPALAREVVLGSTGAVLDIGTGDGDFFAGLGPLPKGSAATEVGPAFLTARRRLEPIGVDVRRVEPSWAGDVLLPFFDGQYSAVLSRFSAIDPDEVGRVLEPGGTFLTEQVDTRDGIVLNKALGVPLGWDPDGVTLDVISDGLVASGLEVVEATEYAGTRTFKDLSSVLWYLRMAAWQVPDLAELSPAAVARHEAGLRALHMHFATGNELVDEAPRILVKARRPF</sequence>
<proteinExistence type="predicted"/>
<protein>
    <recommendedName>
        <fullName evidence="3">Methyltransferase family protein</fullName>
    </recommendedName>
</protein>
<dbReference type="InterPro" id="IPR052939">
    <property type="entry name" value="23S_rRNA_MeTrnsfrase_RlmA"/>
</dbReference>
<dbReference type="SUPFAM" id="SSF53335">
    <property type="entry name" value="S-adenosyl-L-methionine-dependent methyltransferases"/>
    <property type="match status" value="1"/>
</dbReference>